<evidence type="ECO:0000256" key="5">
    <source>
        <dbReference type="ARBA" id="ARBA00022692"/>
    </source>
</evidence>
<dbReference type="Pfam" id="PF00858">
    <property type="entry name" value="ASC"/>
    <property type="match status" value="1"/>
</dbReference>
<dbReference type="GO" id="GO:0005272">
    <property type="term" value="F:sodium channel activity"/>
    <property type="evidence" value="ECO:0007669"/>
    <property type="project" value="UniProtKB-KW"/>
</dbReference>
<evidence type="ECO:0000313" key="14">
    <source>
        <dbReference type="Proteomes" id="UP001162156"/>
    </source>
</evidence>
<evidence type="ECO:0000256" key="6">
    <source>
        <dbReference type="ARBA" id="ARBA00022989"/>
    </source>
</evidence>
<sequence>MLKENETLDPDTEKKFGYLSLICNYKHEINYKVFKEQYVGEELFDFIEETKKCSDLFVPVITDEGLCYTFNILDRSQLLRDDVMQYKNFHKAPQLSNWTLDQGYPNTDQLITYPRRALFAGAIFALEAKLTTYEDDLDYVCGSSIQGYTKRIPKYVFQETQKL</sequence>
<evidence type="ECO:0000256" key="9">
    <source>
        <dbReference type="ARBA" id="ARBA00023136"/>
    </source>
</evidence>
<evidence type="ECO:0000256" key="10">
    <source>
        <dbReference type="ARBA" id="ARBA00023201"/>
    </source>
</evidence>
<keyword evidence="9" id="KW-0472">Membrane</keyword>
<keyword evidence="11 12" id="KW-0407">Ion channel</keyword>
<evidence type="ECO:0000256" key="12">
    <source>
        <dbReference type="RuleBase" id="RU000679"/>
    </source>
</evidence>
<dbReference type="Proteomes" id="UP001162156">
    <property type="component" value="Unassembled WGS sequence"/>
</dbReference>
<keyword evidence="6" id="KW-1133">Transmembrane helix</keyword>
<keyword evidence="10 12" id="KW-0739">Sodium transport</keyword>
<name>A0AAV8XGY0_9CUCU</name>
<organism evidence="13 14">
    <name type="scientific">Rhamnusium bicolor</name>
    <dbReference type="NCBI Taxonomy" id="1586634"/>
    <lineage>
        <taxon>Eukaryota</taxon>
        <taxon>Metazoa</taxon>
        <taxon>Ecdysozoa</taxon>
        <taxon>Arthropoda</taxon>
        <taxon>Hexapoda</taxon>
        <taxon>Insecta</taxon>
        <taxon>Pterygota</taxon>
        <taxon>Neoptera</taxon>
        <taxon>Endopterygota</taxon>
        <taxon>Coleoptera</taxon>
        <taxon>Polyphaga</taxon>
        <taxon>Cucujiformia</taxon>
        <taxon>Chrysomeloidea</taxon>
        <taxon>Cerambycidae</taxon>
        <taxon>Lepturinae</taxon>
        <taxon>Rhagiini</taxon>
        <taxon>Rhamnusium</taxon>
    </lineage>
</organism>
<evidence type="ECO:0000313" key="13">
    <source>
        <dbReference type="EMBL" id="KAJ8937725.1"/>
    </source>
</evidence>
<evidence type="ECO:0000256" key="7">
    <source>
        <dbReference type="ARBA" id="ARBA00023053"/>
    </source>
</evidence>
<evidence type="ECO:0000256" key="11">
    <source>
        <dbReference type="ARBA" id="ARBA00023303"/>
    </source>
</evidence>
<evidence type="ECO:0000256" key="1">
    <source>
        <dbReference type="ARBA" id="ARBA00004141"/>
    </source>
</evidence>
<reference evidence="13" key="1">
    <citation type="journal article" date="2023" name="Insect Mol. Biol.">
        <title>Genome sequencing provides insights into the evolution of gene families encoding plant cell wall-degrading enzymes in longhorned beetles.</title>
        <authorList>
            <person name="Shin N.R."/>
            <person name="Okamura Y."/>
            <person name="Kirsch R."/>
            <person name="Pauchet Y."/>
        </authorList>
    </citation>
    <scope>NUCLEOTIDE SEQUENCE</scope>
    <source>
        <strain evidence="13">RBIC_L_NR</strain>
    </source>
</reference>
<keyword evidence="14" id="KW-1185">Reference proteome</keyword>
<keyword evidence="5 12" id="KW-0812">Transmembrane</keyword>
<dbReference type="InterPro" id="IPR001873">
    <property type="entry name" value="ENaC"/>
</dbReference>
<comment type="similarity">
    <text evidence="2 12">Belongs to the amiloride-sensitive sodium channel (TC 1.A.6) family.</text>
</comment>
<dbReference type="AlphaFoldDB" id="A0AAV8XGY0"/>
<keyword evidence="7" id="KW-0915">Sodium</keyword>
<protein>
    <submittedName>
        <fullName evidence="13">Uncharacterized protein</fullName>
    </submittedName>
</protein>
<accession>A0AAV8XGY0</accession>
<evidence type="ECO:0000256" key="4">
    <source>
        <dbReference type="ARBA" id="ARBA00022461"/>
    </source>
</evidence>
<dbReference type="GO" id="GO:0016020">
    <property type="term" value="C:membrane"/>
    <property type="evidence" value="ECO:0007669"/>
    <property type="project" value="UniProtKB-SubCell"/>
</dbReference>
<evidence type="ECO:0000256" key="2">
    <source>
        <dbReference type="ARBA" id="ARBA00007193"/>
    </source>
</evidence>
<keyword evidence="3 12" id="KW-0813">Transport</keyword>
<comment type="caution">
    <text evidence="13">The sequence shown here is derived from an EMBL/GenBank/DDBJ whole genome shotgun (WGS) entry which is preliminary data.</text>
</comment>
<keyword evidence="8 12" id="KW-0406">Ion transport</keyword>
<dbReference type="EMBL" id="JANEYF010003279">
    <property type="protein sequence ID" value="KAJ8937725.1"/>
    <property type="molecule type" value="Genomic_DNA"/>
</dbReference>
<gene>
    <name evidence="13" type="ORF">NQ314_011745</name>
</gene>
<evidence type="ECO:0000256" key="8">
    <source>
        <dbReference type="ARBA" id="ARBA00023065"/>
    </source>
</evidence>
<comment type="subcellular location">
    <subcellularLocation>
        <location evidence="1">Membrane</location>
        <topology evidence="1">Multi-pass membrane protein</topology>
    </subcellularLocation>
</comment>
<proteinExistence type="inferred from homology"/>
<keyword evidence="4 12" id="KW-0894">Sodium channel</keyword>
<evidence type="ECO:0000256" key="3">
    <source>
        <dbReference type="ARBA" id="ARBA00022448"/>
    </source>
</evidence>